<keyword evidence="1" id="KW-0175">Coiled coil</keyword>
<keyword evidence="3" id="KW-1185">Reference proteome</keyword>
<dbReference type="EMBL" id="BFEA01000656">
    <property type="protein sequence ID" value="GBG88194.1"/>
    <property type="molecule type" value="Genomic_DNA"/>
</dbReference>
<sequence length="232" mass="25955">MKEKKEREDLQREMHKEMASKLDKVCEAVNTKKAGGDDEVVKLRAQVEALTRRCYNMGGVQESKEGGSDEVSRLRAQVEQLKRGKDVASTSEAVFQPASDTEEVARLRKEHAEVKAATDKRLATLEEVIFALQKQCEAAEANADVWRNEALRPGNKRGSVVIGHTPVSEARVRARMTPAASPCPGGRVNPQLKDMVEGHQREVELLKEMRAREVKARKESEDEVERLKVEIG</sequence>
<evidence type="ECO:0000313" key="2">
    <source>
        <dbReference type="EMBL" id="GBG88194.1"/>
    </source>
</evidence>
<protein>
    <submittedName>
        <fullName evidence="2">Uncharacterized protein</fullName>
    </submittedName>
</protein>
<dbReference type="AlphaFoldDB" id="A0A388M0U5"/>
<comment type="caution">
    <text evidence="2">The sequence shown here is derived from an EMBL/GenBank/DDBJ whole genome shotgun (WGS) entry which is preliminary data.</text>
</comment>
<gene>
    <name evidence="2" type="ORF">CBR_g46682</name>
</gene>
<dbReference type="Proteomes" id="UP000265515">
    <property type="component" value="Unassembled WGS sequence"/>
</dbReference>
<evidence type="ECO:0000313" key="3">
    <source>
        <dbReference type="Proteomes" id="UP000265515"/>
    </source>
</evidence>
<organism evidence="2 3">
    <name type="scientific">Chara braunii</name>
    <name type="common">Braun's stonewort</name>
    <dbReference type="NCBI Taxonomy" id="69332"/>
    <lineage>
        <taxon>Eukaryota</taxon>
        <taxon>Viridiplantae</taxon>
        <taxon>Streptophyta</taxon>
        <taxon>Charophyceae</taxon>
        <taxon>Charales</taxon>
        <taxon>Characeae</taxon>
        <taxon>Chara</taxon>
    </lineage>
</organism>
<feature type="coiled-coil region" evidence="1">
    <location>
        <begin position="122"/>
        <end position="149"/>
    </location>
</feature>
<dbReference type="Gramene" id="GBG88194">
    <property type="protein sequence ID" value="GBG88194"/>
    <property type="gene ID" value="CBR_g46682"/>
</dbReference>
<proteinExistence type="predicted"/>
<name>A0A388M0U5_CHABU</name>
<evidence type="ECO:0000256" key="1">
    <source>
        <dbReference type="SAM" id="Coils"/>
    </source>
</evidence>
<accession>A0A388M0U5</accession>
<reference evidence="2 3" key="1">
    <citation type="journal article" date="2018" name="Cell">
        <title>The Chara Genome: Secondary Complexity and Implications for Plant Terrestrialization.</title>
        <authorList>
            <person name="Nishiyama T."/>
            <person name="Sakayama H."/>
            <person name="Vries J.D."/>
            <person name="Buschmann H."/>
            <person name="Saint-Marcoux D."/>
            <person name="Ullrich K.K."/>
            <person name="Haas F.B."/>
            <person name="Vanderstraeten L."/>
            <person name="Becker D."/>
            <person name="Lang D."/>
            <person name="Vosolsobe S."/>
            <person name="Rombauts S."/>
            <person name="Wilhelmsson P.K.I."/>
            <person name="Janitza P."/>
            <person name="Kern R."/>
            <person name="Heyl A."/>
            <person name="Rumpler F."/>
            <person name="Villalobos L.I.A.C."/>
            <person name="Clay J.M."/>
            <person name="Skokan R."/>
            <person name="Toyoda A."/>
            <person name="Suzuki Y."/>
            <person name="Kagoshima H."/>
            <person name="Schijlen E."/>
            <person name="Tajeshwar N."/>
            <person name="Catarino B."/>
            <person name="Hetherington A.J."/>
            <person name="Saltykova A."/>
            <person name="Bonnot C."/>
            <person name="Breuninger H."/>
            <person name="Symeonidi A."/>
            <person name="Radhakrishnan G.V."/>
            <person name="Van Nieuwerburgh F."/>
            <person name="Deforce D."/>
            <person name="Chang C."/>
            <person name="Karol K.G."/>
            <person name="Hedrich R."/>
            <person name="Ulvskov P."/>
            <person name="Glockner G."/>
            <person name="Delwiche C.F."/>
            <person name="Petrasek J."/>
            <person name="Van de Peer Y."/>
            <person name="Friml J."/>
            <person name="Beilby M."/>
            <person name="Dolan L."/>
            <person name="Kohara Y."/>
            <person name="Sugano S."/>
            <person name="Fujiyama A."/>
            <person name="Delaux P.-M."/>
            <person name="Quint M."/>
            <person name="TheiBen G."/>
            <person name="Hagemann M."/>
            <person name="Harholt J."/>
            <person name="Dunand C."/>
            <person name="Zachgo S."/>
            <person name="Langdale J."/>
            <person name="Maumus F."/>
            <person name="Straeten D.V.D."/>
            <person name="Gould S.B."/>
            <person name="Rensing S.A."/>
        </authorList>
    </citation>
    <scope>NUCLEOTIDE SEQUENCE [LARGE SCALE GENOMIC DNA]</scope>
    <source>
        <strain evidence="2 3">S276</strain>
    </source>
</reference>